<feature type="binding site" evidence="6">
    <location>
        <begin position="253"/>
        <end position="254"/>
    </location>
    <ligand>
        <name>substrate</name>
    </ligand>
</feature>
<dbReference type="Gene3D" id="3.40.50.40">
    <property type="match status" value="1"/>
</dbReference>
<feature type="compositionally biased region" description="Low complexity" evidence="7">
    <location>
        <begin position="100"/>
        <end position="115"/>
    </location>
</feature>
<dbReference type="InterPro" id="IPR041725">
    <property type="entry name" value="L-asparaginase_I"/>
</dbReference>
<keyword evidence="3" id="KW-0378">Hydrolase</keyword>
<dbReference type="NCBIfam" id="TIGR00519">
    <property type="entry name" value="asnASE_I"/>
    <property type="match status" value="1"/>
</dbReference>
<evidence type="ECO:0000256" key="1">
    <source>
        <dbReference type="ARBA" id="ARBA00010518"/>
    </source>
</evidence>
<dbReference type="PANTHER" id="PTHR11707">
    <property type="entry name" value="L-ASPARAGINASE"/>
    <property type="match status" value="1"/>
</dbReference>
<dbReference type="Proteomes" id="UP001153069">
    <property type="component" value="Unassembled WGS sequence"/>
</dbReference>
<feature type="chain" id="PRO_5040487659" description="asparaginase" evidence="8">
    <location>
        <begin position="23"/>
        <end position="538"/>
    </location>
</feature>
<reference evidence="11" key="1">
    <citation type="submission" date="2020-06" db="EMBL/GenBank/DDBJ databases">
        <authorList>
            <consortium name="Plant Systems Biology data submission"/>
        </authorList>
    </citation>
    <scope>NUCLEOTIDE SEQUENCE</scope>
    <source>
        <strain evidence="11">D6</strain>
    </source>
</reference>
<dbReference type="PIRSF" id="PIRSF001220">
    <property type="entry name" value="L-ASNase_gatD"/>
    <property type="match status" value="1"/>
</dbReference>
<dbReference type="InterPro" id="IPR006034">
    <property type="entry name" value="Asparaginase/glutaminase-like"/>
</dbReference>
<protein>
    <recommendedName>
        <fullName evidence="2">asparaginase</fullName>
        <ecNumber evidence="2">3.5.1.1</ecNumber>
    </recommendedName>
</protein>
<dbReference type="InterPro" id="IPR006033">
    <property type="entry name" value="AsnA_fam"/>
</dbReference>
<feature type="domain" description="L-asparaginase N-terminal" evidence="9">
    <location>
        <begin position="164"/>
        <end position="349"/>
    </location>
</feature>
<evidence type="ECO:0000313" key="12">
    <source>
        <dbReference type="Proteomes" id="UP001153069"/>
    </source>
</evidence>
<evidence type="ECO:0000259" key="10">
    <source>
        <dbReference type="Pfam" id="PF17763"/>
    </source>
</evidence>
<dbReference type="PROSITE" id="PS51732">
    <property type="entry name" value="ASN_GLN_ASE_3"/>
    <property type="match status" value="1"/>
</dbReference>
<dbReference type="InterPro" id="IPR036152">
    <property type="entry name" value="Asp/glu_Ase-like_sf"/>
</dbReference>
<evidence type="ECO:0000256" key="3">
    <source>
        <dbReference type="ARBA" id="ARBA00022801"/>
    </source>
</evidence>
<proteinExistence type="inferred from homology"/>
<dbReference type="AlphaFoldDB" id="A0A9N8DYG5"/>
<keyword evidence="8" id="KW-0732">Signal</keyword>
<keyword evidence="12" id="KW-1185">Reference proteome</keyword>
<dbReference type="GO" id="GO:0009066">
    <property type="term" value="P:aspartate family amino acid metabolic process"/>
    <property type="evidence" value="ECO:0007669"/>
    <property type="project" value="UniProtKB-ARBA"/>
</dbReference>
<dbReference type="CDD" id="cd08963">
    <property type="entry name" value="L-asparaginase_I"/>
    <property type="match status" value="1"/>
</dbReference>
<dbReference type="InterPro" id="IPR037152">
    <property type="entry name" value="L-asparaginase_N_sf"/>
</dbReference>
<evidence type="ECO:0000313" key="11">
    <source>
        <dbReference type="EMBL" id="CAB9511101.1"/>
    </source>
</evidence>
<gene>
    <name evidence="11" type="ORF">SEMRO_468_G149100.2</name>
</gene>
<feature type="active site" description="O-isoaspartyl threonine intermediate" evidence="5">
    <location>
        <position position="172"/>
    </location>
</feature>
<dbReference type="Pfam" id="PF00710">
    <property type="entry name" value="Asparaginase"/>
    <property type="match status" value="1"/>
</dbReference>
<accession>A0A9N8DYG5</accession>
<organism evidence="11 12">
    <name type="scientific">Seminavis robusta</name>
    <dbReference type="NCBI Taxonomy" id="568900"/>
    <lineage>
        <taxon>Eukaryota</taxon>
        <taxon>Sar</taxon>
        <taxon>Stramenopiles</taxon>
        <taxon>Ochrophyta</taxon>
        <taxon>Bacillariophyta</taxon>
        <taxon>Bacillariophyceae</taxon>
        <taxon>Bacillariophycidae</taxon>
        <taxon>Naviculales</taxon>
        <taxon>Naviculaceae</taxon>
        <taxon>Seminavis</taxon>
    </lineage>
</organism>
<dbReference type="PIRSF" id="PIRSF500176">
    <property type="entry name" value="L_ASNase"/>
    <property type="match status" value="1"/>
</dbReference>
<dbReference type="FunFam" id="3.40.50.40:FF:000001">
    <property type="entry name" value="L-asparaginase 1"/>
    <property type="match status" value="1"/>
</dbReference>
<evidence type="ECO:0000256" key="2">
    <source>
        <dbReference type="ARBA" id="ARBA00012920"/>
    </source>
</evidence>
<comment type="caution">
    <text evidence="11">The sequence shown here is derived from an EMBL/GenBank/DDBJ whole genome shotgun (WGS) entry which is preliminary data.</text>
</comment>
<feature type="region of interest" description="Disordered" evidence="7">
    <location>
        <begin position="99"/>
        <end position="121"/>
    </location>
</feature>
<evidence type="ECO:0000256" key="7">
    <source>
        <dbReference type="SAM" id="MobiDB-lite"/>
    </source>
</evidence>
<dbReference type="Pfam" id="PF17763">
    <property type="entry name" value="Asparaginase_C"/>
    <property type="match status" value="1"/>
</dbReference>
<dbReference type="InterPro" id="IPR027474">
    <property type="entry name" value="L-asparaginase_N"/>
</dbReference>
<evidence type="ECO:0000259" key="9">
    <source>
        <dbReference type="Pfam" id="PF00710"/>
    </source>
</evidence>
<feature type="signal peptide" evidence="8">
    <location>
        <begin position="1"/>
        <end position="22"/>
    </location>
</feature>
<dbReference type="InterPro" id="IPR040919">
    <property type="entry name" value="Asparaginase_C"/>
</dbReference>
<name>A0A9N8DYG5_9STRA</name>
<dbReference type="FunFam" id="3.40.50.1170:FF:000001">
    <property type="entry name" value="L-asparaginase 2"/>
    <property type="match status" value="1"/>
</dbReference>
<dbReference type="SUPFAM" id="SSF53774">
    <property type="entry name" value="Glutaminase/Asparaginase"/>
    <property type="match status" value="1"/>
</dbReference>
<feature type="domain" description="Asparaginase/glutaminase C-terminal" evidence="10">
    <location>
        <begin position="378"/>
        <end position="494"/>
    </location>
</feature>
<dbReference type="Gene3D" id="3.40.50.1170">
    <property type="entry name" value="L-asparaginase, N-terminal domain"/>
    <property type="match status" value="1"/>
</dbReference>
<sequence>MRNHNRGLFVHVLIAFILKITARDSGVVFAFVRSPSHYRYKFRIPLRHDVGTNKIAPVALKADQDHSEPEEVNNKITGQAAKEEELGLQTSNPEIMKVISTPTSSSATSTENSNSIKSRDWRDKDHASNMHVAALSPAGPLWKEDGEGDQDLSPKLNNKRKKSVLILCTGGTLTMANDPQQDDSLAPVQGALTEYLETMTELRDDPDMPEVTAHEYNPLIDSSDMGPGDWAVLASDIGDNYYHFDGFVILTGTDTMAYAASALSFMLENLGKPVVFTGSQIPLVEPYNDARKNLIMAIIFACRDNVHEVTIFFHDRLLRGCRATKVNTSRLLAFDSPNIDALAHIGITIDEHDNLLRPPPKWRFRVHTRMETRLITLRLIPGFDDAMMGHMIHAARETNLKGLVLQLYGTGNLPSLKEDFVQVLADAVQAGVCVVACTQCFTGSVRMGHYATGRALNKAGVVSANDMTVEAANCKLAYLLGRGDLSFDEVRDLMGVDLRGELTPASRLPLPPLSSVYQEAIHKQQMAQKQQRRGAAPY</sequence>
<evidence type="ECO:0000256" key="5">
    <source>
        <dbReference type="PIRSR" id="PIRSR001220-1"/>
    </source>
</evidence>
<evidence type="ECO:0000256" key="6">
    <source>
        <dbReference type="PIRSR" id="PIRSR001220-2"/>
    </source>
</evidence>
<evidence type="ECO:0000256" key="4">
    <source>
        <dbReference type="ARBA" id="ARBA00049366"/>
    </source>
</evidence>
<dbReference type="PRINTS" id="PR00139">
    <property type="entry name" value="ASNGLNASE"/>
</dbReference>
<comment type="catalytic activity">
    <reaction evidence="4">
        <text>L-asparagine + H2O = L-aspartate + NH4(+)</text>
        <dbReference type="Rhea" id="RHEA:21016"/>
        <dbReference type="ChEBI" id="CHEBI:15377"/>
        <dbReference type="ChEBI" id="CHEBI:28938"/>
        <dbReference type="ChEBI" id="CHEBI:29991"/>
        <dbReference type="ChEBI" id="CHEBI:58048"/>
        <dbReference type="EC" id="3.5.1.1"/>
    </reaction>
</comment>
<dbReference type="EMBL" id="CAICTM010000467">
    <property type="protein sequence ID" value="CAB9511101.1"/>
    <property type="molecule type" value="Genomic_DNA"/>
</dbReference>
<dbReference type="InterPro" id="IPR027473">
    <property type="entry name" value="L-asparaginase_C"/>
</dbReference>
<dbReference type="OrthoDB" id="427002at2759"/>
<evidence type="ECO:0000256" key="8">
    <source>
        <dbReference type="SAM" id="SignalP"/>
    </source>
</evidence>
<dbReference type="EC" id="3.5.1.1" evidence="2"/>
<comment type="similarity">
    <text evidence="1">Belongs to the asparaginase 1 family.</text>
</comment>
<dbReference type="PANTHER" id="PTHR11707:SF28">
    <property type="entry name" value="60 KDA LYSOPHOSPHOLIPASE"/>
    <property type="match status" value="1"/>
</dbReference>
<dbReference type="SMART" id="SM00870">
    <property type="entry name" value="Asparaginase"/>
    <property type="match status" value="1"/>
</dbReference>
<dbReference type="GO" id="GO:0004067">
    <property type="term" value="F:asparaginase activity"/>
    <property type="evidence" value="ECO:0007669"/>
    <property type="project" value="UniProtKB-UniRule"/>
</dbReference>
<dbReference type="SFLD" id="SFLDS00057">
    <property type="entry name" value="Glutaminase/Asparaginase"/>
    <property type="match status" value="1"/>
</dbReference>
<feature type="binding site" evidence="6">
    <location>
        <position position="222"/>
    </location>
    <ligand>
        <name>substrate</name>
    </ligand>
</feature>